<dbReference type="EMBL" id="CP024723">
    <property type="protein sequence ID" value="ATV26388.1"/>
    <property type="molecule type" value="Genomic_DNA"/>
</dbReference>
<feature type="domain" description="Ig-like" evidence="1">
    <location>
        <begin position="251"/>
        <end position="343"/>
    </location>
</feature>
<reference evidence="2 3" key="1">
    <citation type="submission" date="2017-11" db="EMBL/GenBank/DDBJ databases">
        <title>Genome sequencing of Prevotella intermedia KCOM 2837.</title>
        <authorList>
            <person name="Kook J.-K."/>
            <person name="Park S.-N."/>
            <person name="Lim Y.K."/>
        </authorList>
    </citation>
    <scope>NUCLEOTIDE SEQUENCE [LARGE SCALE GENOMIC DNA]</scope>
    <source>
        <strain evidence="2 3">KCOM 2837</strain>
    </source>
</reference>
<evidence type="ECO:0000313" key="2">
    <source>
        <dbReference type="EMBL" id="ATV26388.1"/>
    </source>
</evidence>
<evidence type="ECO:0000313" key="3">
    <source>
        <dbReference type="Proteomes" id="UP000229630"/>
    </source>
</evidence>
<dbReference type="RefSeq" id="WP_100019355.1">
    <property type="nucleotide sequence ID" value="NZ_CP024723.1"/>
</dbReference>
<protein>
    <recommendedName>
        <fullName evidence="1">Ig-like domain-containing protein</fullName>
    </recommendedName>
</protein>
<dbReference type="PROSITE" id="PS50835">
    <property type="entry name" value="IG_LIKE"/>
    <property type="match status" value="1"/>
</dbReference>
<dbReference type="InterPro" id="IPR007110">
    <property type="entry name" value="Ig-like_dom"/>
</dbReference>
<sequence length="343" mass="36793">MATVKARSQVTVVDLNDAKQVQLVMDIKYPVQMYNPDTKVYTPNFGSDNNIVTPKVYVTGNGTNLVSKLTSLKYEVGGTVVNAGATSGQYTVATIPAGGALTIKGNIAGNSLPIKITAVYHDDNTEQDTTLEVQGFVAKTANAGALFQVVLTQPKGNSFDASNNISTLTAEAKCYRGGTQDKDGITYRWYSLNLKTQAWDAVSSGIATAGGVSTLTVKADDVLNVQTFKVEAIDGAEKAEAIVTFEDRTDPYTLELFSPTGLQIKNGQGSTTLCARLYRGGECIEDENTTPKKFTYTWSKFDKNGAKSNFSGTSSNQKTGNPLVVEAKDIDQKATFYCEVSQP</sequence>
<gene>
    <name evidence="2" type="ORF">CTM62_06440</name>
</gene>
<accession>A0A2D3L724</accession>
<proteinExistence type="predicted"/>
<name>A0A2D3L724_PREIN</name>
<dbReference type="AlphaFoldDB" id="A0A2D3L724"/>
<evidence type="ECO:0000259" key="1">
    <source>
        <dbReference type="PROSITE" id="PS50835"/>
    </source>
</evidence>
<dbReference type="Proteomes" id="UP000229630">
    <property type="component" value="Chromosome 1"/>
</dbReference>
<organism evidence="2 3">
    <name type="scientific">Prevotella intermedia</name>
    <dbReference type="NCBI Taxonomy" id="28131"/>
    <lineage>
        <taxon>Bacteria</taxon>
        <taxon>Pseudomonadati</taxon>
        <taxon>Bacteroidota</taxon>
        <taxon>Bacteroidia</taxon>
        <taxon>Bacteroidales</taxon>
        <taxon>Prevotellaceae</taxon>
        <taxon>Prevotella</taxon>
    </lineage>
</organism>